<feature type="region of interest" description="Disordered" evidence="1">
    <location>
        <begin position="172"/>
        <end position="216"/>
    </location>
</feature>
<sequence length="216" mass="22691">MSVALEWVTREPPLAPAGLVALGPDVALLTERLARLDASVTERLLAVTSPPLTPVKRGDNKESDSLCSPRQAGVRGQLPLLALLGPHDWLPWSPGVLYLAPEPLVPTLYLPTTQRPTLPPALVLAALTRRFPELRPPLALLPTCCFSLAEAGALASLQTSLPPAPSLPLRPDFVGGKGGGVRGGGFPLDTPPPRPSAPPLPLLPRNVEKEGEGVAE</sequence>
<reference evidence="3 4" key="1">
    <citation type="submission" date="2020-08" db="EMBL/GenBank/DDBJ databases">
        <title>Genomic Encyclopedia of Type Strains, Phase IV (KMG-IV): sequencing the most valuable type-strain genomes for metagenomic binning, comparative biology and taxonomic classification.</title>
        <authorList>
            <person name="Goeker M."/>
        </authorList>
    </citation>
    <scope>NUCLEOTIDE SEQUENCE [LARGE SCALE GENOMIC DNA]</scope>
    <source>
        <strain evidence="3 4">DSM 23562</strain>
    </source>
</reference>
<dbReference type="AlphaFoldDB" id="A0A7W9SN67"/>
<evidence type="ECO:0000259" key="2">
    <source>
        <dbReference type="Pfam" id="PF19921"/>
    </source>
</evidence>
<evidence type="ECO:0000256" key="1">
    <source>
        <dbReference type="SAM" id="MobiDB-lite"/>
    </source>
</evidence>
<dbReference type="InterPro" id="IPR045548">
    <property type="entry name" value="bpX5"/>
</dbReference>
<protein>
    <recommendedName>
        <fullName evidence="2">MoxR-vWA-beta-propeller ternary system domain-containing protein</fullName>
    </recommendedName>
</protein>
<comment type="caution">
    <text evidence="3">The sequence shown here is derived from an EMBL/GenBank/DDBJ whole genome shotgun (WGS) entry which is preliminary data.</text>
</comment>
<keyword evidence="4" id="KW-1185">Reference proteome</keyword>
<dbReference type="EMBL" id="JACHGW010000001">
    <property type="protein sequence ID" value="MBB6049706.1"/>
    <property type="molecule type" value="Genomic_DNA"/>
</dbReference>
<dbReference type="Pfam" id="PF19921">
    <property type="entry name" value="bpX5"/>
    <property type="match status" value="1"/>
</dbReference>
<feature type="region of interest" description="Disordered" evidence="1">
    <location>
        <begin position="50"/>
        <end position="70"/>
    </location>
</feature>
<accession>A0A7W9SN67</accession>
<feature type="compositionally biased region" description="Gly residues" evidence="1">
    <location>
        <begin position="175"/>
        <end position="186"/>
    </location>
</feature>
<feature type="compositionally biased region" description="Pro residues" evidence="1">
    <location>
        <begin position="189"/>
        <end position="202"/>
    </location>
</feature>
<proteinExistence type="predicted"/>
<name>A0A7W9SN67_ARMRO</name>
<evidence type="ECO:0000313" key="4">
    <source>
        <dbReference type="Proteomes" id="UP000520814"/>
    </source>
</evidence>
<dbReference type="RefSeq" id="WP_184193301.1">
    <property type="nucleotide sequence ID" value="NZ_JACHGW010000001.1"/>
</dbReference>
<dbReference type="Proteomes" id="UP000520814">
    <property type="component" value="Unassembled WGS sequence"/>
</dbReference>
<organism evidence="3 4">
    <name type="scientific">Armatimonas rosea</name>
    <dbReference type="NCBI Taxonomy" id="685828"/>
    <lineage>
        <taxon>Bacteria</taxon>
        <taxon>Bacillati</taxon>
        <taxon>Armatimonadota</taxon>
        <taxon>Armatimonadia</taxon>
        <taxon>Armatimonadales</taxon>
        <taxon>Armatimonadaceae</taxon>
        <taxon>Armatimonas</taxon>
    </lineage>
</organism>
<evidence type="ECO:0000313" key="3">
    <source>
        <dbReference type="EMBL" id="MBB6049706.1"/>
    </source>
</evidence>
<feature type="compositionally biased region" description="Basic and acidic residues" evidence="1">
    <location>
        <begin position="206"/>
        <end position="216"/>
    </location>
</feature>
<gene>
    <name evidence="3" type="ORF">HNQ39_001468</name>
</gene>
<feature type="domain" description="MoxR-vWA-beta-propeller ternary system" evidence="2">
    <location>
        <begin position="80"/>
        <end position="142"/>
    </location>
</feature>